<dbReference type="OrthoDB" id="637546at2759"/>
<dbReference type="PANTHER" id="PTHR35717:SF1">
    <property type="entry name" value="OS05G0156200 PROTEIN"/>
    <property type="match status" value="1"/>
</dbReference>
<protein>
    <submittedName>
        <fullName evidence="3">Uncharacterized protein LOC103712635</fullName>
    </submittedName>
</protein>
<keyword evidence="2" id="KW-1185">Reference proteome</keyword>
<name>A0A8B7CEC0_PHODC</name>
<feature type="region of interest" description="Disordered" evidence="1">
    <location>
        <begin position="22"/>
        <end position="61"/>
    </location>
</feature>
<organism evidence="2 3">
    <name type="scientific">Phoenix dactylifera</name>
    <name type="common">Date palm</name>
    <dbReference type="NCBI Taxonomy" id="42345"/>
    <lineage>
        <taxon>Eukaryota</taxon>
        <taxon>Viridiplantae</taxon>
        <taxon>Streptophyta</taxon>
        <taxon>Embryophyta</taxon>
        <taxon>Tracheophyta</taxon>
        <taxon>Spermatophyta</taxon>
        <taxon>Magnoliopsida</taxon>
        <taxon>Liliopsida</taxon>
        <taxon>Arecaceae</taxon>
        <taxon>Coryphoideae</taxon>
        <taxon>Phoeniceae</taxon>
        <taxon>Phoenix</taxon>
    </lineage>
</organism>
<proteinExistence type="predicted"/>
<dbReference type="RefSeq" id="XP_008797431.2">
    <property type="nucleotide sequence ID" value="XM_008799209.4"/>
</dbReference>
<dbReference type="GeneID" id="103712635"/>
<feature type="compositionally biased region" description="Low complexity" evidence="1">
    <location>
        <begin position="36"/>
        <end position="51"/>
    </location>
</feature>
<accession>A0A8B7CEC0</accession>
<reference evidence="2" key="1">
    <citation type="journal article" date="2019" name="Nat. Commun.">
        <title>Genome-wide association mapping of date palm fruit traits.</title>
        <authorList>
            <person name="Hazzouri K.M."/>
            <person name="Gros-Balthazard M."/>
            <person name="Flowers J.M."/>
            <person name="Copetti D."/>
            <person name="Lemansour A."/>
            <person name="Lebrun M."/>
            <person name="Masmoudi K."/>
            <person name="Ferrand S."/>
            <person name="Dhar M.I."/>
            <person name="Fresquez Z.A."/>
            <person name="Rosas U."/>
            <person name="Zhang J."/>
            <person name="Talag J."/>
            <person name="Lee S."/>
            <person name="Kudrna D."/>
            <person name="Powell R.F."/>
            <person name="Leitch I.J."/>
            <person name="Krueger R.R."/>
            <person name="Wing R.A."/>
            <person name="Amiri K.M.A."/>
            <person name="Purugganan M.D."/>
        </authorList>
    </citation>
    <scope>NUCLEOTIDE SEQUENCE [LARGE SCALE GENOMIC DNA]</scope>
    <source>
        <strain evidence="2">cv. Khalas</strain>
    </source>
</reference>
<feature type="compositionally biased region" description="Polar residues" evidence="1">
    <location>
        <begin position="142"/>
        <end position="152"/>
    </location>
</feature>
<sequence length="285" mass="30981">MSDRCYPSSFLLDFLVLTRERERESGEMGAGRGETAASGASGCLSAAAAASPNGKRGRDPEDEVYLDNFHAHKRYLSEVMASSLNGLSVGDSLPENLMESTARSENICCPRDELASQYSPMSEDSDDSQYFEALLNTTTAQSDVMNSPTSPVSPHRHQKPTMFSSSNSYPLPSCTLASVVCSHPRHRGSDSEGRFPSSPNDVCHTADLRRAALLRSVQMRAQPHCPPASALPFRGGQESIQSAEEEEDRSFACIKTLDDETGYQIPEPEVDFIEDCSSVEGLSEP</sequence>
<reference evidence="3" key="2">
    <citation type="submission" date="2025-08" db="UniProtKB">
        <authorList>
            <consortium name="RefSeq"/>
        </authorList>
    </citation>
    <scope>IDENTIFICATION</scope>
    <source>
        <tissue evidence="3">Young leaves</tissue>
    </source>
</reference>
<dbReference type="AlphaFoldDB" id="A0A8B7CEC0"/>
<dbReference type="KEGG" id="pda:103712635"/>
<feature type="region of interest" description="Disordered" evidence="1">
    <location>
        <begin position="142"/>
        <end position="164"/>
    </location>
</feature>
<gene>
    <name evidence="3" type="primary">LOC103712635</name>
</gene>
<evidence type="ECO:0000313" key="3">
    <source>
        <dbReference type="RefSeq" id="XP_008797431.2"/>
    </source>
</evidence>
<dbReference type="Proteomes" id="UP000228380">
    <property type="component" value="Chromosome 12"/>
</dbReference>
<dbReference type="PANTHER" id="PTHR35717">
    <property type="entry name" value="OS05G0156200 PROTEIN"/>
    <property type="match status" value="1"/>
</dbReference>
<evidence type="ECO:0000313" key="2">
    <source>
        <dbReference type="Proteomes" id="UP000228380"/>
    </source>
</evidence>
<evidence type="ECO:0000256" key="1">
    <source>
        <dbReference type="SAM" id="MobiDB-lite"/>
    </source>
</evidence>
<feature type="region of interest" description="Disordered" evidence="1">
    <location>
        <begin position="223"/>
        <end position="248"/>
    </location>
</feature>